<dbReference type="KEGG" id="aab:A4R43_00775"/>
<evidence type="ECO:0000256" key="1">
    <source>
        <dbReference type="SAM" id="SignalP"/>
    </source>
</evidence>
<protein>
    <recommendedName>
        <fullName evidence="4">Secreted protein</fullName>
    </recommendedName>
</protein>
<feature type="signal peptide" evidence="1">
    <location>
        <begin position="1"/>
        <end position="24"/>
    </location>
</feature>
<evidence type="ECO:0008006" key="4">
    <source>
        <dbReference type="Google" id="ProtNLM"/>
    </source>
</evidence>
<dbReference type="Proteomes" id="UP000250434">
    <property type="component" value="Chromosome"/>
</dbReference>
<dbReference type="AlphaFoldDB" id="A0A344KZK4"/>
<evidence type="ECO:0000313" key="2">
    <source>
        <dbReference type="EMBL" id="AXB41228.1"/>
    </source>
</evidence>
<dbReference type="EMBL" id="CP015163">
    <property type="protein sequence ID" value="AXB41228.1"/>
    <property type="molecule type" value="Genomic_DNA"/>
</dbReference>
<gene>
    <name evidence="2" type="ORF">A4R43_00775</name>
</gene>
<proteinExistence type="predicted"/>
<evidence type="ECO:0000313" key="3">
    <source>
        <dbReference type="Proteomes" id="UP000250434"/>
    </source>
</evidence>
<sequence length="99" mass="10013">MKRKILAGALAMSTALLVAAPAQATEPPPPAEQEAGTRGVAECTDYLEAYGIEIGFPEVTACYAGSTGTATGLGACYVGLRAVEVKRRIALAACALAAL</sequence>
<feature type="chain" id="PRO_5016815223" description="Secreted protein" evidence="1">
    <location>
        <begin position="25"/>
        <end position="99"/>
    </location>
</feature>
<name>A0A344KZK4_9PSEU</name>
<keyword evidence="3" id="KW-1185">Reference proteome</keyword>
<organism evidence="2 3">
    <name type="scientific">Amycolatopsis albispora</name>
    <dbReference type="NCBI Taxonomy" id="1804986"/>
    <lineage>
        <taxon>Bacteria</taxon>
        <taxon>Bacillati</taxon>
        <taxon>Actinomycetota</taxon>
        <taxon>Actinomycetes</taxon>
        <taxon>Pseudonocardiales</taxon>
        <taxon>Pseudonocardiaceae</taxon>
        <taxon>Amycolatopsis</taxon>
    </lineage>
</organism>
<accession>A0A344KZK4</accession>
<dbReference type="RefSeq" id="WP_113690516.1">
    <property type="nucleotide sequence ID" value="NZ_CP015163.1"/>
</dbReference>
<reference evidence="2 3" key="1">
    <citation type="submission" date="2016-04" db="EMBL/GenBank/DDBJ databases">
        <title>Complete genome sequence and analysis of deep-sea sediment isolate, Amycolatopsis sp. WP1.</title>
        <authorList>
            <person name="Wang H."/>
            <person name="Chen S."/>
            <person name="Wu Q."/>
        </authorList>
    </citation>
    <scope>NUCLEOTIDE SEQUENCE [LARGE SCALE GENOMIC DNA]</scope>
    <source>
        <strain evidence="2 3">WP1</strain>
    </source>
</reference>
<keyword evidence="1" id="KW-0732">Signal</keyword>